<name>L1J035_GUITC</name>
<evidence type="ECO:0000313" key="4">
    <source>
        <dbReference type="EnsemblProtists" id="EKX41878"/>
    </source>
</evidence>
<dbReference type="KEGG" id="gtt:GUITHDRAFT_141631"/>
<evidence type="ECO:0000256" key="1">
    <source>
        <dbReference type="SAM" id="MobiDB-lite"/>
    </source>
</evidence>
<dbReference type="GeneID" id="17298538"/>
<evidence type="ECO:0000256" key="2">
    <source>
        <dbReference type="SAM" id="SignalP"/>
    </source>
</evidence>
<evidence type="ECO:0000313" key="5">
    <source>
        <dbReference type="Proteomes" id="UP000011087"/>
    </source>
</evidence>
<dbReference type="AlphaFoldDB" id="L1J035"/>
<reference evidence="3 5" key="1">
    <citation type="journal article" date="2012" name="Nature">
        <title>Algal genomes reveal evolutionary mosaicism and the fate of nucleomorphs.</title>
        <authorList>
            <consortium name="DOE Joint Genome Institute"/>
            <person name="Curtis B.A."/>
            <person name="Tanifuji G."/>
            <person name="Burki F."/>
            <person name="Gruber A."/>
            <person name="Irimia M."/>
            <person name="Maruyama S."/>
            <person name="Arias M.C."/>
            <person name="Ball S.G."/>
            <person name="Gile G.H."/>
            <person name="Hirakawa Y."/>
            <person name="Hopkins J.F."/>
            <person name="Kuo A."/>
            <person name="Rensing S.A."/>
            <person name="Schmutz J."/>
            <person name="Symeonidi A."/>
            <person name="Elias M."/>
            <person name="Eveleigh R.J."/>
            <person name="Herman E.K."/>
            <person name="Klute M.J."/>
            <person name="Nakayama T."/>
            <person name="Obornik M."/>
            <person name="Reyes-Prieto A."/>
            <person name="Armbrust E.V."/>
            <person name="Aves S.J."/>
            <person name="Beiko R.G."/>
            <person name="Coutinho P."/>
            <person name="Dacks J.B."/>
            <person name="Durnford D.G."/>
            <person name="Fast N.M."/>
            <person name="Green B.R."/>
            <person name="Grisdale C.J."/>
            <person name="Hempel F."/>
            <person name="Henrissat B."/>
            <person name="Hoppner M.P."/>
            <person name="Ishida K."/>
            <person name="Kim E."/>
            <person name="Koreny L."/>
            <person name="Kroth P.G."/>
            <person name="Liu Y."/>
            <person name="Malik S.B."/>
            <person name="Maier U.G."/>
            <person name="McRose D."/>
            <person name="Mock T."/>
            <person name="Neilson J.A."/>
            <person name="Onodera N.T."/>
            <person name="Poole A.M."/>
            <person name="Pritham E.J."/>
            <person name="Richards T.A."/>
            <person name="Rocap G."/>
            <person name="Roy S.W."/>
            <person name="Sarai C."/>
            <person name="Schaack S."/>
            <person name="Shirato S."/>
            <person name="Slamovits C.H."/>
            <person name="Spencer D.F."/>
            <person name="Suzuki S."/>
            <person name="Worden A.Z."/>
            <person name="Zauner S."/>
            <person name="Barry K."/>
            <person name="Bell C."/>
            <person name="Bharti A.K."/>
            <person name="Crow J.A."/>
            <person name="Grimwood J."/>
            <person name="Kramer R."/>
            <person name="Lindquist E."/>
            <person name="Lucas S."/>
            <person name="Salamov A."/>
            <person name="McFadden G.I."/>
            <person name="Lane C.E."/>
            <person name="Keeling P.J."/>
            <person name="Gray M.W."/>
            <person name="Grigoriev I.V."/>
            <person name="Archibald J.M."/>
        </authorList>
    </citation>
    <scope>NUCLEOTIDE SEQUENCE</scope>
    <source>
        <strain evidence="3 5">CCMP2712</strain>
    </source>
</reference>
<dbReference type="HOGENOM" id="CLU_1237063_0_0_1"/>
<keyword evidence="5" id="KW-1185">Reference proteome</keyword>
<dbReference type="PaxDb" id="55529-EKX41878"/>
<evidence type="ECO:0000313" key="3">
    <source>
        <dbReference type="EMBL" id="EKX41878.1"/>
    </source>
</evidence>
<feature type="region of interest" description="Disordered" evidence="1">
    <location>
        <begin position="121"/>
        <end position="141"/>
    </location>
</feature>
<feature type="chain" id="PRO_5008770737" description="RING-type domain-containing protein" evidence="2">
    <location>
        <begin position="20"/>
        <end position="224"/>
    </location>
</feature>
<gene>
    <name evidence="3" type="ORF">GUITHDRAFT_141631</name>
</gene>
<feature type="compositionally biased region" description="Polar residues" evidence="1">
    <location>
        <begin position="124"/>
        <end position="140"/>
    </location>
</feature>
<dbReference type="EnsemblProtists" id="EKX41878">
    <property type="protein sequence ID" value="EKX41878"/>
    <property type="gene ID" value="GUITHDRAFT_141631"/>
</dbReference>
<accession>L1J035</accession>
<dbReference type="Proteomes" id="UP000011087">
    <property type="component" value="Unassembled WGS sequence"/>
</dbReference>
<sequence length="224" mass="25033">MLTLLLRCFLLTFVTFLKAQYRFRFSTISFISAAITQRCMRLNCHFCEHAPKRCISLSCTSCDQVFCEKCCVRHLKDKPQAEAGSPWSCAICRVQCCCVKKVCQKQHLHCKRYRRRVKHEQQKSIKAQASSTESKGSSIDSIIHREEPTVQPSLVPHPEAFIGASAFTPIHSGSWIIAGAEPIQTDIGMLAGLTHLNMLSEHLMLNAESLGLKTLAGPTINVNV</sequence>
<feature type="signal peptide" evidence="2">
    <location>
        <begin position="1"/>
        <end position="19"/>
    </location>
</feature>
<reference evidence="5" key="2">
    <citation type="submission" date="2012-11" db="EMBL/GenBank/DDBJ databases">
        <authorList>
            <person name="Kuo A."/>
            <person name="Curtis B.A."/>
            <person name="Tanifuji G."/>
            <person name="Burki F."/>
            <person name="Gruber A."/>
            <person name="Irimia M."/>
            <person name="Maruyama S."/>
            <person name="Arias M.C."/>
            <person name="Ball S.G."/>
            <person name="Gile G.H."/>
            <person name="Hirakawa Y."/>
            <person name="Hopkins J.F."/>
            <person name="Rensing S.A."/>
            <person name="Schmutz J."/>
            <person name="Symeonidi A."/>
            <person name="Elias M."/>
            <person name="Eveleigh R.J."/>
            <person name="Herman E.K."/>
            <person name="Klute M.J."/>
            <person name="Nakayama T."/>
            <person name="Obornik M."/>
            <person name="Reyes-Prieto A."/>
            <person name="Armbrust E.V."/>
            <person name="Aves S.J."/>
            <person name="Beiko R.G."/>
            <person name="Coutinho P."/>
            <person name="Dacks J.B."/>
            <person name="Durnford D.G."/>
            <person name="Fast N.M."/>
            <person name="Green B.R."/>
            <person name="Grisdale C."/>
            <person name="Hempe F."/>
            <person name="Henrissat B."/>
            <person name="Hoppner M.P."/>
            <person name="Ishida K.-I."/>
            <person name="Kim E."/>
            <person name="Koreny L."/>
            <person name="Kroth P.G."/>
            <person name="Liu Y."/>
            <person name="Malik S.-B."/>
            <person name="Maier U.G."/>
            <person name="McRose D."/>
            <person name="Mock T."/>
            <person name="Neilson J.A."/>
            <person name="Onodera N.T."/>
            <person name="Poole A.M."/>
            <person name="Pritham E.J."/>
            <person name="Richards T.A."/>
            <person name="Rocap G."/>
            <person name="Roy S.W."/>
            <person name="Sarai C."/>
            <person name="Schaack S."/>
            <person name="Shirato S."/>
            <person name="Slamovits C.H."/>
            <person name="Spencer D.F."/>
            <person name="Suzuki S."/>
            <person name="Worden A.Z."/>
            <person name="Zauner S."/>
            <person name="Barry K."/>
            <person name="Bell C."/>
            <person name="Bharti A.K."/>
            <person name="Crow J.A."/>
            <person name="Grimwood J."/>
            <person name="Kramer R."/>
            <person name="Lindquist E."/>
            <person name="Lucas S."/>
            <person name="Salamov A."/>
            <person name="McFadden G.I."/>
            <person name="Lane C.E."/>
            <person name="Keeling P.J."/>
            <person name="Gray M.W."/>
            <person name="Grigoriev I.V."/>
            <person name="Archibald J.M."/>
        </authorList>
    </citation>
    <scope>NUCLEOTIDE SEQUENCE</scope>
    <source>
        <strain evidence="5">CCMP2712</strain>
    </source>
</reference>
<protein>
    <recommendedName>
        <fullName evidence="6">RING-type domain-containing protein</fullName>
    </recommendedName>
</protein>
<proteinExistence type="predicted"/>
<evidence type="ECO:0008006" key="6">
    <source>
        <dbReference type="Google" id="ProtNLM"/>
    </source>
</evidence>
<keyword evidence="2" id="KW-0732">Signal</keyword>
<dbReference type="RefSeq" id="XP_005828858.1">
    <property type="nucleotide sequence ID" value="XM_005828801.1"/>
</dbReference>
<dbReference type="EMBL" id="JH993020">
    <property type="protein sequence ID" value="EKX41878.1"/>
    <property type="molecule type" value="Genomic_DNA"/>
</dbReference>
<organism evidence="3">
    <name type="scientific">Guillardia theta (strain CCMP2712)</name>
    <name type="common">Cryptophyte</name>
    <dbReference type="NCBI Taxonomy" id="905079"/>
    <lineage>
        <taxon>Eukaryota</taxon>
        <taxon>Cryptophyceae</taxon>
        <taxon>Pyrenomonadales</taxon>
        <taxon>Geminigeraceae</taxon>
        <taxon>Guillardia</taxon>
    </lineage>
</organism>
<reference evidence="4" key="3">
    <citation type="submission" date="2016-03" db="UniProtKB">
        <authorList>
            <consortium name="EnsemblProtists"/>
        </authorList>
    </citation>
    <scope>IDENTIFICATION</scope>
</reference>